<dbReference type="Gene3D" id="6.10.140.1280">
    <property type="match status" value="1"/>
</dbReference>
<evidence type="ECO:0000313" key="1">
    <source>
        <dbReference type="EMBL" id="AOF43525.1"/>
    </source>
</evidence>
<organism evidence="1">
    <name type="scientific">Lactiplantibacillus plantarum</name>
    <name type="common">Lactobacillus plantarum</name>
    <dbReference type="NCBI Taxonomy" id="1590"/>
    <lineage>
        <taxon>Bacteria</taxon>
        <taxon>Bacillati</taxon>
        <taxon>Bacillota</taxon>
        <taxon>Bacilli</taxon>
        <taxon>Lactobacillales</taxon>
        <taxon>Lactobacillaceae</taxon>
        <taxon>Lactiplantibacillus</taxon>
    </lineage>
</organism>
<dbReference type="SMR" id="A0A1B3IR34"/>
<accession>A0A1B3IR34</accession>
<reference evidence="1" key="1">
    <citation type="journal article" date="2010" name="Int. J. Food Microbiol.">
        <title>Isolation and characterization of plantaricin ASM1: a new bacteriocin produced by Lactobacillus plantarum A-1.</title>
        <authorList>
            <person name="Hata T."/>
            <person name="Tanaka R."/>
            <person name="Ohmomo S."/>
        </authorList>
    </citation>
    <scope>NUCLEOTIDE SEQUENCE</scope>
    <source>
        <strain evidence="1">A-1</strain>
        <plasmid evidence="1">pA1_ASM1</plasmid>
    </source>
</reference>
<dbReference type="NCBIfam" id="NF033417">
    <property type="entry name" value="glycocin_F_RiPP"/>
    <property type="match status" value="1"/>
</dbReference>
<proteinExistence type="predicted"/>
<reference evidence="1" key="2">
    <citation type="journal article" date="2016" name="FEBS Lett.">
        <title>Bacteriocin ASM1 is an O/S-diglycosylated, plasmid-encoded orthologue of glycocin F.</title>
        <authorList>
            <person name="Man P."/>
            <person name="Main P."/>
            <person name="Hata T."/>
            <person name="Loo T.S."/>
            <person name="Havlicek V."/>
            <person name="Patchett M.L."/>
            <person name="Norris G.E."/>
        </authorList>
    </citation>
    <scope>NUCLEOTIDE SEQUENCE</scope>
    <source>
        <strain evidence="1">A-1</strain>
        <plasmid evidence="1">pA1_ASM1</plasmid>
    </source>
</reference>
<geneLocation type="plasmid" evidence="1">
    <name>pA1_ASM1</name>
</geneLocation>
<keyword evidence="1" id="KW-0614">Plasmid</keyword>
<protein>
    <submittedName>
        <fullName evidence="1">AsmF</fullName>
    </submittedName>
</protein>
<dbReference type="AlphaFoldDB" id="A0A1B3IR34"/>
<dbReference type="RefSeq" id="WP_172687983.1">
    <property type="nucleotide sequence ID" value="NZ_KU896918.1"/>
</dbReference>
<gene>
    <name evidence="1" type="primary">asmF</name>
</gene>
<dbReference type="EMBL" id="KU896918">
    <property type="protein sequence ID" value="AOF43525.1"/>
    <property type="molecule type" value="Genomic_DNA"/>
</dbReference>
<name>A0A1B3IR34_LACPN</name>
<sequence length="64" mass="6891" precursor="true">MSKLVKTLTVDEISKIQTNGGKPAWCWYTLAMCGAGYDSGTCDYMYSHCFGVKHSSGGGGSYHC</sequence>